<dbReference type="Gene3D" id="3.10.580.10">
    <property type="entry name" value="CBS-domain"/>
    <property type="match status" value="2"/>
</dbReference>
<organism evidence="5 6">
    <name type="scientific">Desulfomicrobium norvegicum (strain DSM 1741 / NCIMB 8310)</name>
    <name type="common">Desulfovibrio baculatus (strain Norway 4)</name>
    <name type="synonym">Desulfovibrio desulfuricans (strain Norway 4)</name>
    <dbReference type="NCBI Taxonomy" id="52561"/>
    <lineage>
        <taxon>Bacteria</taxon>
        <taxon>Pseudomonadati</taxon>
        <taxon>Thermodesulfobacteriota</taxon>
        <taxon>Desulfovibrionia</taxon>
        <taxon>Desulfovibrionales</taxon>
        <taxon>Desulfomicrobiaceae</taxon>
        <taxon>Desulfomicrobium</taxon>
    </lineage>
</organism>
<feature type="domain" description="CBS" evidence="4">
    <location>
        <begin position="200"/>
        <end position="256"/>
    </location>
</feature>
<dbReference type="InterPro" id="IPR046342">
    <property type="entry name" value="CBS_dom_sf"/>
</dbReference>
<feature type="domain" description="CBS" evidence="4">
    <location>
        <begin position="275"/>
        <end position="332"/>
    </location>
</feature>
<keyword evidence="2 3" id="KW-0129">CBS domain</keyword>
<dbReference type="Pfam" id="PF02641">
    <property type="entry name" value="DUF190"/>
    <property type="match status" value="1"/>
</dbReference>
<sequence length="430" mass="46541">MVKLIDVRILKIFVGEAARHNGSPLHEVIVDEARRRGMAGASVCRGFMGFGASNLLHTAKILRLAEDLPIIVEIVDTPSRIADFLPVADALVEEGSIVVQDGQAIFHLPMRIRDVMTEQVVTVDTLTPLHEVVDLLLHKEVKAVPVMEAGRIAGIITGGDLLSRARMPLRLDMHGHVPSGLRHTHSHCLEFEGLKARDIMSAPVTTLNITTTVTDALKLMATRNIKRLPVTAEDGTLMGIVSRADVLAAIGRTSAVAAHLDVLPEGVHAFARDVLFTDVPTAAPDAPLTDILKKLVASPLRRVVIVDADRTIRGIIHDWDLLQCFVRQNSPTLVAKILGVLTQREAVPATLEGTAEEVMNTEIITVRPEATLAEVIATLVDRKIKRIVVADDYGRLLGIVDRDAVLKALGRTMNATARESKGGTEADVTP</sequence>
<dbReference type="PROSITE" id="PS51371">
    <property type="entry name" value="CBS"/>
    <property type="match status" value="4"/>
</dbReference>
<dbReference type="SUPFAM" id="SSF54631">
    <property type="entry name" value="CBS-domain pair"/>
    <property type="match status" value="2"/>
</dbReference>
<feature type="domain" description="CBS" evidence="4">
    <location>
        <begin position="359"/>
        <end position="416"/>
    </location>
</feature>
<comment type="similarity">
    <text evidence="1">Belongs to the UPF0166 family.</text>
</comment>
<evidence type="ECO:0000313" key="5">
    <source>
        <dbReference type="EMBL" id="SFL40861.1"/>
    </source>
</evidence>
<keyword evidence="6" id="KW-1185">Reference proteome</keyword>
<dbReference type="InterPro" id="IPR011322">
    <property type="entry name" value="N-reg_PII-like_a/b"/>
</dbReference>
<gene>
    <name evidence="5" type="ORF">SAMN05421830_10210</name>
</gene>
<dbReference type="Gene3D" id="3.30.70.120">
    <property type="match status" value="1"/>
</dbReference>
<accession>A0A8G2C181</accession>
<feature type="domain" description="CBS" evidence="4">
    <location>
        <begin position="116"/>
        <end position="173"/>
    </location>
</feature>
<dbReference type="SMART" id="SM00116">
    <property type="entry name" value="CBS"/>
    <property type="match status" value="4"/>
</dbReference>
<proteinExistence type="inferred from homology"/>
<comment type="caution">
    <text evidence="5">The sequence shown here is derived from an EMBL/GenBank/DDBJ whole genome shotgun (WGS) entry which is preliminary data.</text>
</comment>
<evidence type="ECO:0000256" key="1">
    <source>
        <dbReference type="ARBA" id="ARBA00010554"/>
    </source>
</evidence>
<dbReference type="AlphaFoldDB" id="A0A8G2C181"/>
<dbReference type="InterPro" id="IPR051257">
    <property type="entry name" value="Diverse_CBS-Domain"/>
</dbReference>
<evidence type="ECO:0000313" key="6">
    <source>
        <dbReference type="Proteomes" id="UP000199581"/>
    </source>
</evidence>
<dbReference type="PANTHER" id="PTHR43080">
    <property type="entry name" value="CBS DOMAIN-CONTAINING PROTEIN CBSX3, MITOCHONDRIAL"/>
    <property type="match status" value="1"/>
</dbReference>
<dbReference type="PANTHER" id="PTHR43080:SF29">
    <property type="entry name" value="OS02G0818000 PROTEIN"/>
    <property type="match status" value="1"/>
</dbReference>
<dbReference type="RefSeq" id="WP_161949030.1">
    <property type="nucleotide sequence ID" value="NZ_FOTO01000002.1"/>
</dbReference>
<evidence type="ECO:0000256" key="3">
    <source>
        <dbReference type="PROSITE-ProRule" id="PRU00703"/>
    </source>
</evidence>
<dbReference type="InterPro" id="IPR015867">
    <property type="entry name" value="N-reg_PII/ATP_PRibTrfase_C"/>
</dbReference>
<name>A0A8G2C181_DESNO</name>
<dbReference type="InterPro" id="IPR000644">
    <property type="entry name" value="CBS_dom"/>
</dbReference>
<dbReference type="EMBL" id="FOTO01000002">
    <property type="protein sequence ID" value="SFL40861.1"/>
    <property type="molecule type" value="Genomic_DNA"/>
</dbReference>
<protein>
    <recommendedName>
        <fullName evidence="4">CBS domain-containing protein</fullName>
    </recommendedName>
</protein>
<dbReference type="Pfam" id="PF00571">
    <property type="entry name" value="CBS"/>
    <property type="match status" value="4"/>
</dbReference>
<dbReference type="InterPro" id="IPR003793">
    <property type="entry name" value="UPF0166"/>
</dbReference>
<dbReference type="Proteomes" id="UP000199581">
    <property type="component" value="Unassembled WGS sequence"/>
</dbReference>
<dbReference type="SUPFAM" id="SSF54913">
    <property type="entry name" value="GlnB-like"/>
    <property type="match status" value="1"/>
</dbReference>
<evidence type="ECO:0000259" key="4">
    <source>
        <dbReference type="PROSITE" id="PS51371"/>
    </source>
</evidence>
<reference evidence="5 6" key="1">
    <citation type="submission" date="2016-10" db="EMBL/GenBank/DDBJ databases">
        <authorList>
            <person name="Varghese N."/>
            <person name="Submissions S."/>
        </authorList>
    </citation>
    <scope>NUCLEOTIDE SEQUENCE [LARGE SCALE GENOMIC DNA]</scope>
    <source>
        <strain evidence="5 6">DSM 1741</strain>
    </source>
</reference>
<evidence type="ECO:0000256" key="2">
    <source>
        <dbReference type="ARBA" id="ARBA00023122"/>
    </source>
</evidence>